<dbReference type="AlphaFoldDB" id="A0A6N9V4P3"/>
<name>A0A6N9V4P3_STRMI</name>
<dbReference type="EMBL" id="JAAGME010000193">
    <property type="protein sequence ID" value="NEB66198.1"/>
    <property type="molecule type" value="Genomic_DNA"/>
</dbReference>
<organism evidence="1 2">
    <name type="scientific">Streptomyces microflavus</name>
    <name type="common">Streptomyces lipmanii</name>
    <dbReference type="NCBI Taxonomy" id="1919"/>
    <lineage>
        <taxon>Bacteria</taxon>
        <taxon>Bacillati</taxon>
        <taxon>Actinomycetota</taxon>
        <taxon>Actinomycetes</taxon>
        <taxon>Kitasatosporales</taxon>
        <taxon>Streptomycetaceae</taxon>
        <taxon>Streptomyces</taxon>
    </lineage>
</organism>
<comment type="caution">
    <text evidence="1">The sequence shown here is derived from an EMBL/GenBank/DDBJ whole genome shotgun (WGS) entry which is preliminary data.</text>
</comment>
<dbReference type="Proteomes" id="UP000471648">
    <property type="component" value="Unassembled WGS sequence"/>
</dbReference>
<gene>
    <name evidence="1" type="ORF">G3I39_03805</name>
</gene>
<proteinExistence type="predicted"/>
<sequence>MIQKKLDALAQMMDEYRAMPFPSRFRGLDIEDQDMVMLDADTAGYTYRVLKGPLPAPSRGGLIRLVGVFEKVLPAISDEYASRYYTQARDVAALAAEIEDMRDKQSSGGESSPGRRS</sequence>
<reference evidence="1 2" key="1">
    <citation type="submission" date="2020-01" db="EMBL/GenBank/DDBJ databases">
        <title>Insect and environment-associated Actinomycetes.</title>
        <authorList>
            <person name="Currrie C."/>
            <person name="Chevrette M."/>
            <person name="Carlson C."/>
            <person name="Stubbendieck R."/>
            <person name="Wendt-Pienkowski E."/>
        </authorList>
    </citation>
    <scope>NUCLEOTIDE SEQUENCE [LARGE SCALE GENOMIC DNA]</scope>
    <source>
        <strain evidence="1 2">SID14438</strain>
    </source>
</reference>
<evidence type="ECO:0000313" key="1">
    <source>
        <dbReference type="EMBL" id="NEB66198.1"/>
    </source>
</evidence>
<protein>
    <submittedName>
        <fullName evidence="1">Uncharacterized protein</fullName>
    </submittedName>
</protein>
<accession>A0A6N9V4P3</accession>
<dbReference type="RefSeq" id="WP_073826705.1">
    <property type="nucleotide sequence ID" value="NZ_CP108588.1"/>
</dbReference>
<evidence type="ECO:0000313" key="2">
    <source>
        <dbReference type="Proteomes" id="UP000471648"/>
    </source>
</evidence>